<evidence type="ECO:0000313" key="1">
    <source>
        <dbReference type="EMBL" id="MEZ3163270.1"/>
    </source>
</evidence>
<dbReference type="AlphaFoldDB" id="A0ABD5M1B1"/>
<reference evidence="1 2" key="1">
    <citation type="submission" date="2024-06" db="EMBL/GenBank/DDBJ databases">
        <title>Halorubrum miltondacostae sp. nov., a potential PHA producer isolated from an inland solar saltern in Rio Maior, Portugal.</title>
        <authorList>
            <person name="Albuquerque L."/>
            <person name="Viver T."/>
            <person name="Barroso C."/>
            <person name="Claudino R."/>
            <person name="Galvan M."/>
            <person name="Simoes G."/>
            <person name="Lobo Da Cunha A."/>
            <person name="Egas C."/>
        </authorList>
    </citation>
    <scope>NUCLEOTIDE SEQUENCE [LARGE SCALE GENOMIC DNA]</scope>
    <source>
        <strain evidence="1 2">RMP-11</strain>
    </source>
</reference>
<accession>A0ABD5M1B1</accession>
<keyword evidence="2" id="KW-1185">Reference proteome</keyword>
<sequence>MNDASEALDHAAFRQLVWGLVDGDSSEYDTIVEAVHEIVEENQQLRERVAELEGLVDPDPGATDYQQLTKPQKVSRVRSALVEEAEKRGGRAALQYDDVKWLFDGYPSAGHCYDLMERAADLDGFAYDRPSGDGGQKRVRVNLDGVNDLERFHAVNNGSAEEDR</sequence>
<protein>
    <submittedName>
        <fullName evidence="1">Uncharacterized protein</fullName>
    </submittedName>
</protein>
<dbReference type="RefSeq" id="WP_371160616.1">
    <property type="nucleotide sequence ID" value="NZ_JBEDNX010000001.1"/>
</dbReference>
<evidence type="ECO:0000313" key="2">
    <source>
        <dbReference type="Proteomes" id="UP001567572"/>
    </source>
</evidence>
<proteinExistence type="predicted"/>
<gene>
    <name evidence="1" type="ORF">ABNG04_05175</name>
</gene>
<dbReference type="EMBL" id="JBEDNY010000001">
    <property type="protein sequence ID" value="MEZ3163270.1"/>
    <property type="molecule type" value="Genomic_DNA"/>
</dbReference>
<dbReference type="Proteomes" id="UP001567572">
    <property type="component" value="Unassembled WGS sequence"/>
</dbReference>
<name>A0ABD5M1B1_9EURY</name>
<comment type="caution">
    <text evidence="1">The sequence shown here is derived from an EMBL/GenBank/DDBJ whole genome shotgun (WGS) entry which is preliminary data.</text>
</comment>
<organism evidence="1 2">
    <name type="scientific">Halorubrum miltondacostae</name>
    <dbReference type="NCBI Taxonomy" id="3076378"/>
    <lineage>
        <taxon>Archaea</taxon>
        <taxon>Methanobacteriati</taxon>
        <taxon>Methanobacteriota</taxon>
        <taxon>Stenosarchaea group</taxon>
        <taxon>Halobacteria</taxon>
        <taxon>Halobacteriales</taxon>
        <taxon>Haloferacaceae</taxon>
        <taxon>Halorubrum</taxon>
    </lineage>
</organism>